<dbReference type="RefSeq" id="WP_159750447.1">
    <property type="nucleotide sequence ID" value="NZ_WUQX01000001.1"/>
</dbReference>
<evidence type="ECO:0000313" key="2">
    <source>
        <dbReference type="Proteomes" id="UP000460412"/>
    </source>
</evidence>
<gene>
    <name evidence="1" type="ORF">GN277_07005</name>
</gene>
<keyword evidence="2" id="KW-1185">Reference proteome</keyword>
<accession>A0A7X3MEX1</accession>
<protein>
    <submittedName>
        <fullName evidence="1">Uncharacterized protein</fullName>
    </submittedName>
</protein>
<name>A0A7X3MEX1_9FIRM</name>
<dbReference type="EMBL" id="WUQX01000001">
    <property type="protein sequence ID" value="MXP75138.1"/>
    <property type="molecule type" value="Genomic_DNA"/>
</dbReference>
<organism evidence="1 2">
    <name type="scientific">Sporofaciens musculi</name>
    <dbReference type="NCBI Taxonomy" id="2681861"/>
    <lineage>
        <taxon>Bacteria</taxon>
        <taxon>Bacillati</taxon>
        <taxon>Bacillota</taxon>
        <taxon>Clostridia</taxon>
        <taxon>Lachnospirales</taxon>
        <taxon>Lachnospiraceae</taxon>
        <taxon>Sporofaciens</taxon>
    </lineage>
</organism>
<reference evidence="1 2" key="1">
    <citation type="submission" date="2019-12" db="EMBL/GenBank/DDBJ databases">
        <title>Sporaefaciens musculi gen. nov., sp. nov., a novel bacterium isolated from the caecum of an obese mouse.</title>
        <authorList>
            <person name="Rasmussen T.S."/>
            <person name="Streidl T."/>
            <person name="Hitch T.C.A."/>
            <person name="Wortmann E."/>
            <person name="Deptula P."/>
            <person name="Hansen M."/>
            <person name="Nielsen D.S."/>
            <person name="Clavel T."/>
            <person name="Vogensen F.K."/>
        </authorList>
    </citation>
    <scope>NUCLEOTIDE SEQUENCE [LARGE SCALE GENOMIC DNA]</scope>
    <source>
        <strain evidence="1 2">WCA-9-b2</strain>
    </source>
</reference>
<comment type="caution">
    <text evidence="1">The sequence shown here is derived from an EMBL/GenBank/DDBJ whole genome shotgun (WGS) entry which is preliminary data.</text>
</comment>
<evidence type="ECO:0000313" key="1">
    <source>
        <dbReference type="EMBL" id="MXP75138.1"/>
    </source>
</evidence>
<dbReference type="AlphaFoldDB" id="A0A7X3MEX1"/>
<sequence>MKNYKMNLVEFEAKYLMEGSKVLLVCDSDVREYEVSRFPEKYLSRKVLFISASDKGKVMIFLKSAKREEW</sequence>
<dbReference type="Proteomes" id="UP000460412">
    <property type="component" value="Unassembled WGS sequence"/>
</dbReference>
<proteinExistence type="predicted"/>